<dbReference type="Gene3D" id="3.30.230.10">
    <property type="match status" value="1"/>
</dbReference>
<evidence type="ECO:0000313" key="16">
    <source>
        <dbReference type="EMBL" id="MBA9028712.1"/>
    </source>
</evidence>
<dbReference type="InterPro" id="IPR006206">
    <property type="entry name" value="Mevalonate/galactokinase"/>
</dbReference>
<sequence>MDINQLKKLYDQEYGIADEWRVYFAPGRVNLIGEHTDYNGGYVFPAALTFGTWAIVSPRQDGIYNFRSANFELKVSCHVSEIAYIKEHDWANYPKGVLKELLEVAGPEKAQYYTGANILFYGNIPNGAGLSSSASIELVTALSLSEIAGMEIPMVELVKLGQRAENRFVGVNCGIMDQFAVGMGKSEHAIKLKCDTLEYEYVPVRIDGYKLVIINTNKRRGLADSKYNERRSECEEGLRIIQQQLPDVQSLGDISVADWKRVQHMVKDEIIRRRVEHVVTENERVISAMEALEKHDLVMFGNLMKKSHESLRDLYEVTGIELDTLFEEAAKAEGCIGTRMTGAGFGGCNVSLVKNEDVPSFTETVARNYTAKTGIEPTFYICEIGDGTKEIVKEDKGWRF</sequence>
<dbReference type="Gene3D" id="3.30.70.890">
    <property type="entry name" value="GHMP kinase, C-terminal domain"/>
    <property type="match status" value="1"/>
</dbReference>
<dbReference type="PIRSF" id="PIRSF000530">
    <property type="entry name" value="Galactokinase"/>
    <property type="match status" value="1"/>
</dbReference>
<feature type="binding site" evidence="11">
    <location>
        <position position="68"/>
    </location>
    <ligand>
        <name>ATP</name>
        <dbReference type="ChEBI" id="CHEBI:30616"/>
    </ligand>
</feature>
<reference evidence="16 17" key="1">
    <citation type="submission" date="2020-08" db="EMBL/GenBank/DDBJ databases">
        <title>Genomic Encyclopedia of Type Strains, Phase IV (KMG-IV): sequencing the most valuable type-strain genomes for metagenomic binning, comparative biology and taxonomic classification.</title>
        <authorList>
            <person name="Goeker M."/>
        </authorList>
    </citation>
    <scope>NUCLEOTIDE SEQUENCE [LARGE SCALE GENOMIC DNA]</scope>
    <source>
        <strain evidence="16 17">DSM 105481</strain>
    </source>
</reference>
<dbReference type="Proteomes" id="UP000626697">
    <property type="component" value="Unassembled WGS sequence"/>
</dbReference>
<keyword evidence="2 11" id="KW-0963">Cytoplasm</keyword>
<dbReference type="InterPro" id="IPR020568">
    <property type="entry name" value="Ribosomal_Su5_D2-typ_SF"/>
</dbReference>
<comment type="catalytic activity">
    <reaction evidence="11">
        <text>alpha-D-galactose + ATP = alpha-D-galactose 1-phosphate + ADP + H(+)</text>
        <dbReference type="Rhea" id="RHEA:13553"/>
        <dbReference type="ChEBI" id="CHEBI:15378"/>
        <dbReference type="ChEBI" id="CHEBI:28061"/>
        <dbReference type="ChEBI" id="CHEBI:30616"/>
        <dbReference type="ChEBI" id="CHEBI:58336"/>
        <dbReference type="ChEBI" id="CHEBI:456216"/>
        <dbReference type="EC" id="2.7.1.6"/>
    </reaction>
</comment>
<dbReference type="InterPro" id="IPR014721">
    <property type="entry name" value="Ribsml_uS5_D2-typ_fold_subgr"/>
</dbReference>
<keyword evidence="5 11" id="KW-0547">Nucleotide-binding</keyword>
<dbReference type="PRINTS" id="PR00473">
    <property type="entry name" value="GALCTOKINASE"/>
</dbReference>
<dbReference type="InterPro" id="IPR013750">
    <property type="entry name" value="GHMP_kinase_C_dom"/>
</dbReference>
<feature type="site" description="Transition state stabilizer" evidence="11">
    <location>
        <position position="28"/>
    </location>
</feature>
<evidence type="ECO:0000256" key="11">
    <source>
        <dbReference type="HAMAP-Rule" id="MF_00246"/>
    </source>
</evidence>
<evidence type="ECO:0000256" key="2">
    <source>
        <dbReference type="ARBA" id="ARBA00022490"/>
    </source>
</evidence>
<dbReference type="EMBL" id="JACJHX010000017">
    <property type="protein sequence ID" value="MBA9028712.1"/>
    <property type="molecule type" value="Genomic_DNA"/>
</dbReference>
<keyword evidence="7 11" id="KW-0067">ATP-binding</keyword>
<feature type="binding site" evidence="11">
    <location>
        <position position="227"/>
    </location>
    <ligand>
        <name>substrate</name>
    </ligand>
</feature>
<evidence type="ECO:0000256" key="10">
    <source>
        <dbReference type="ARBA" id="ARBA00023277"/>
    </source>
</evidence>
<keyword evidence="3 11" id="KW-0808">Transferase</keyword>
<dbReference type="PRINTS" id="PR00959">
    <property type="entry name" value="MEVGALKINASE"/>
</dbReference>
<evidence type="ECO:0000256" key="4">
    <source>
        <dbReference type="ARBA" id="ARBA00022723"/>
    </source>
</evidence>
<dbReference type="PANTHER" id="PTHR10457:SF7">
    <property type="entry name" value="GALACTOKINASE-RELATED"/>
    <property type="match status" value="1"/>
</dbReference>
<dbReference type="PROSITE" id="PS00627">
    <property type="entry name" value="GHMP_KINASES_ATP"/>
    <property type="match status" value="1"/>
</dbReference>
<comment type="similarity">
    <text evidence="1 11">Belongs to the GHMP kinase family. GalK subfamily.</text>
</comment>
<dbReference type="PROSITE" id="PS00106">
    <property type="entry name" value="GALACTOKINASE"/>
    <property type="match status" value="1"/>
</dbReference>
<evidence type="ECO:0000256" key="7">
    <source>
        <dbReference type="ARBA" id="ARBA00022840"/>
    </source>
</evidence>
<evidence type="ECO:0000256" key="3">
    <source>
        <dbReference type="ARBA" id="ARBA00022679"/>
    </source>
</evidence>
<feature type="binding site" evidence="11">
    <location>
        <begin position="127"/>
        <end position="133"/>
    </location>
    <ligand>
        <name>ATP</name>
        <dbReference type="ChEBI" id="CHEBI:30616"/>
    </ligand>
</feature>
<dbReference type="Pfam" id="PF00288">
    <property type="entry name" value="GHMP_kinases_N"/>
    <property type="match status" value="1"/>
</dbReference>
<dbReference type="NCBIfam" id="NF003705">
    <property type="entry name" value="PRK05322.1"/>
    <property type="match status" value="1"/>
</dbReference>
<feature type="domain" description="Galactokinase N-terminal" evidence="15">
    <location>
        <begin position="9"/>
        <end position="58"/>
    </location>
</feature>
<dbReference type="InterPro" id="IPR022963">
    <property type="entry name" value="Galactokinase_bac"/>
</dbReference>
<dbReference type="EC" id="2.7.1.6" evidence="11 12"/>
<dbReference type="Pfam" id="PF10509">
    <property type="entry name" value="GalKase_gal_bdg"/>
    <property type="match status" value="1"/>
</dbReference>
<dbReference type="SUPFAM" id="SSF54211">
    <property type="entry name" value="Ribosomal protein S5 domain 2-like"/>
    <property type="match status" value="1"/>
</dbReference>
<evidence type="ECO:0000256" key="8">
    <source>
        <dbReference type="ARBA" id="ARBA00022842"/>
    </source>
</evidence>
<feature type="binding site" evidence="11">
    <location>
        <position position="165"/>
    </location>
    <ligand>
        <name>Mg(2+)</name>
        <dbReference type="ChEBI" id="CHEBI:18420"/>
    </ligand>
</feature>
<feature type="domain" description="GHMP kinase N-terminal" evidence="13">
    <location>
        <begin position="92"/>
        <end position="185"/>
    </location>
</feature>
<keyword evidence="9 11" id="KW-0299">Galactose metabolism</keyword>
<comment type="pathway">
    <text evidence="11">Carbohydrate metabolism; galactose metabolism.</text>
</comment>
<accession>A0ABR6CUL2</accession>
<feature type="active site" description="Proton acceptor" evidence="11">
    <location>
        <position position="177"/>
    </location>
</feature>
<dbReference type="InterPro" id="IPR006203">
    <property type="entry name" value="GHMP_knse_ATP-bd_CS"/>
</dbReference>
<dbReference type="InterPro" id="IPR036554">
    <property type="entry name" value="GHMP_kinase_C_sf"/>
</dbReference>
<evidence type="ECO:0000256" key="1">
    <source>
        <dbReference type="ARBA" id="ARBA00006566"/>
    </source>
</evidence>
<keyword evidence="10 11" id="KW-0119">Carbohydrate metabolism</keyword>
<dbReference type="NCBIfam" id="TIGR00131">
    <property type="entry name" value="gal_kin"/>
    <property type="match status" value="1"/>
</dbReference>
<keyword evidence="4 11" id="KW-0479">Metal-binding</keyword>
<comment type="subcellular location">
    <subcellularLocation>
        <location evidence="11">Cytoplasm</location>
    </subcellularLocation>
</comment>
<evidence type="ECO:0000259" key="15">
    <source>
        <dbReference type="Pfam" id="PF10509"/>
    </source>
</evidence>
<dbReference type="InterPro" id="IPR019539">
    <property type="entry name" value="GalKase_N"/>
</dbReference>
<proteinExistence type="inferred from homology"/>
<dbReference type="InterPro" id="IPR006204">
    <property type="entry name" value="GHMP_kinase_N_dom"/>
</dbReference>
<keyword evidence="6 11" id="KW-0418">Kinase</keyword>
<keyword evidence="17" id="KW-1185">Reference proteome</keyword>
<protein>
    <recommendedName>
        <fullName evidence="11 12">Galactokinase</fullName>
        <ecNumber evidence="11 12">2.7.1.6</ecNumber>
    </recommendedName>
    <alternativeName>
        <fullName evidence="11">Galactose kinase</fullName>
    </alternativeName>
</protein>
<dbReference type="PANTHER" id="PTHR10457">
    <property type="entry name" value="MEVALONATE KINASE/GALACTOKINASE"/>
    <property type="match status" value="1"/>
</dbReference>
<organism evidence="16 17">
    <name type="scientific">Peribacillus huizhouensis</name>
    <dbReference type="NCBI Taxonomy" id="1501239"/>
    <lineage>
        <taxon>Bacteria</taxon>
        <taxon>Bacillati</taxon>
        <taxon>Bacillota</taxon>
        <taxon>Bacilli</taxon>
        <taxon>Bacillales</taxon>
        <taxon>Bacillaceae</taxon>
        <taxon>Peribacillus</taxon>
    </lineage>
</organism>
<dbReference type="InterPro" id="IPR000705">
    <property type="entry name" value="Galactokinase"/>
</dbReference>
<dbReference type="HAMAP" id="MF_00246">
    <property type="entry name" value="Galactokinase"/>
    <property type="match status" value="1"/>
</dbReference>
<name>A0ABR6CUL2_9BACI</name>
<dbReference type="GO" id="GO:0004335">
    <property type="term" value="F:galactokinase activity"/>
    <property type="evidence" value="ECO:0007669"/>
    <property type="project" value="UniProtKB-EC"/>
</dbReference>
<evidence type="ECO:0000259" key="14">
    <source>
        <dbReference type="Pfam" id="PF08544"/>
    </source>
</evidence>
<evidence type="ECO:0000256" key="6">
    <source>
        <dbReference type="ARBA" id="ARBA00022777"/>
    </source>
</evidence>
<evidence type="ECO:0000256" key="12">
    <source>
        <dbReference type="NCBIfam" id="TIGR00131"/>
    </source>
</evidence>
<comment type="caution">
    <text evidence="16">The sequence shown here is derived from an EMBL/GenBank/DDBJ whole genome shotgun (WGS) entry which is preliminary data.</text>
</comment>
<feature type="domain" description="GHMP kinase C-terminal" evidence="14">
    <location>
        <begin position="288"/>
        <end position="358"/>
    </location>
</feature>
<comment type="function">
    <text evidence="11">Catalyzes the transfer of the gamma-phosphate of ATP to D-galactose to form alpha-D-galactose-1-phosphate (Gal-1-P).</text>
</comment>
<dbReference type="InterPro" id="IPR019741">
    <property type="entry name" value="Galactokinase_CS"/>
</dbReference>
<evidence type="ECO:0000256" key="5">
    <source>
        <dbReference type="ARBA" id="ARBA00022741"/>
    </source>
</evidence>
<feature type="binding site" evidence="11">
    <location>
        <begin position="34"/>
        <end position="37"/>
    </location>
    <ligand>
        <name>substrate</name>
    </ligand>
</feature>
<feature type="binding site" evidence="11">
    <location>
        <position position="133"/>
    </location>
    <ligand>
        <name>Mg(2+)</name>
        <dbReference type="ChEBI" id="CHEBI:18420"/>
    </ligand>
</feature>
<dbReference type="RefSeq" id="WP_182503729.1">
    <property type="nucleotide sequence ID" value="NZ_JACJHX010000017.1"/>
</dbReference>
<evidence type="ECO:0000313" key="17">
    <source>
        <dbReference type="Proteomes" id="UP000626697"/>
    </source>
</evidence>
<evidence type="ECO:0000259" key="13">
    <source>
        <dbReference type="Pfam" id="PF00288"/>
    </source>
</evidence>
<evidence type="ECO:0000256" key="9">
    <source>
        <dbReference type="ARBA" id="ARBA00023144"/>
    </source>
</evidence>
<dbReference type="Pfam" id="PF08544">
    <property type="entry name" value="GHMP_kinases_C"/>
    <property type="match status" value="1"/>
</dbReference>
<gene>
    <name evidence="11" type="primary">galK</name>
    <name evidence="16" type="ORF">HNP81_004032</name>
</gene>
<dbReference type="SUPFAM" id="SSF55060">
    <property type="entry name" value="GHMP Kinase, C-terminal domain"/>
    <property type="match status" value="1"/>
</dbReference>
<keyword evidence="8 11" id="KW-0460">Magnesium</keyword>